<dbReference type="EMBL" id="AP024432">
    <property type="protein sequence ID" value="BCS04476.1"/>
    <property type="molecule type" value="Genomic_DNA"/>
</dbReference>
<name>A0A7R7WKC7_ASPKA</name>
<sequence length="105" mass="11712">MDSIRCSIALNICNERPLAAYQAAQFFKANGGMDGTILYRRSKELVHLFFRGLSSSILMDIECGKYANALLKSELESCCRQGGIAGEIEPWSSRLAWVFIVRCSI</sequence>
<reference evidence="1" key="1">
    <citation type="submission" date="2021-01" db="EMBL/GenBank/DDBJ databases">
        <authorList>
            <consortium name="Aspergillus luchuensis mut. kawachii IFO 4304 genome sequencing consortium"/>
            <person name="Kazuki M."/>
            <person name="Futagami T."/>
        </authorList>
    </citation>
    <scope>NUCLEOTIDE SEQUENCE</scope>
    <source>
        <strain evidence="1">IFO 4308</strain>
    </source>
</reference>
<dbReference type="RefSeq" id="XP_041548238.1">
    <property type="nucleotide sequence ID" value="XM_041681280.1"/>
</dbReference>
<evidence type="ECO:0000313" key="2">
    <source>
        <dbReference type="Proteomes" id="UP000661280"/>
    </source>
</evidence>
<gene>
    <name evidence="1" type="ORF">AKAW2_80277S</name>
</gene>
<dbReference type="Proteomes" id="UP000661280">
    <property type="component" value="Chromosome 8"/>
</dbReference>
<evidence type="ECO:0000313" key="1">
    <source>
        <dbReference type="EMBL" id="BCS04476.1"/>
    </source>
</evidence>
<dbReference type="KEGG" id="aluc:AKAW2_80277S"/>
<protein>
    <submittedName>
        <fullName evidence="1">Uncharacterized protein</fullName>
    </submittedName>
</protein>
<reference evidence="1" key="2">
    <citation type="submission" date="2021-02" db="EMBL/GenBank/DDBJ databases">
        <title>Aspergillus luchuensis mut. kawachii IFO 4304 genome sequence.</title>
        <authorList>
            <person name="Mori K."/>
            <person name="Kadooka C."/>
            <person name="Goto M."/>
            <person name="Futagami T."/>
        </authorList>
    </citation>
    <scope>NUCLEOTIDE SEQUENCE</scope>
    <source>
        <strain evidence="1">IFO 4308</strain>
    </source>
</reference>
<organism evidence="1 2">
    <name type="scientific">Aspergillus kawachii</name>
    <name type="common">White koji mold</name>
    <name type="synonym">Aspergillus awamori var. kawachi</name>
    <dbReference type="NCBI Taxonomy" id="1069201"/>
    <lineage>
        <taxon>Eukaryota</taxon>
        <taxon>Fungi</taxon>
        <taxon>Dikarya</taxon>
        <taxon>Ascomycota</taxon>
        <taxon>Pezizomycotina</taxon>
        <taxon>Eurotiomycetes</taxon>
        <taxon>Eurotiomycetidae</taxon>
        <taxon>Eurotiales</taxon>
        <taxon>Aspergillaceae</taxon>
        <taxon>Aspergillus</taxon>
        <taxon>Aspergillus subgen. Circumdati</taxon>
    </lineage>
</organism>
<proteinExistence type="predicted"/>
<keyword evidence="2" id="KW-1185">Reference proteome</keyword>
<dbReference type="AlphaFoldDB" id="A0A7R7WKC7"/>
<dbReference type="GeneID" id="64965797"/>
<accession>A0A7R7WKC7</accession>